<evidence type="ECO:0000256" key="1">
    <source>
        <dbReference type="SAM" id="MobiDB-lite"/>
    </source>
</evidence>
<protein>
    <submittedName>
        <fullName evidence="2">Uncharacterized protein</fullName>
    </submittedName>
</protein>
<organism evidence="2 3">
    <name type="scientific">Eumeta variegata</name>
    <name type="common">Bagworm moth</name>
    <name type="synonym">Eumeta japonica</name>
    <dbReference type="NCBI Taxonomy" id="151549"/>
    <lineage>
        <taxon>Eukaryota</taxon>
        <taxon>Metazoa</taxon>
        <taxon>Ecdysozoa</taxon>
        <taxon>Arthropoda</taxon>
        <taxon>Hexapoda</taxon>
        <taxon>Insecta</taxon>
        <taxon>Pterygota</taxon>
        <taxon>Neoptera</taxon>
        <taxon>Endopterygota</taxon>
        <taxon>Lepidoptera</taxon>
        <taxon>Glossata</taxon>
        <taxon>Ditrysia</taxon>
        <taxon>Tineoidea</taxon>
        <taxon>Psychidae</taxon>
        <taxon>Oiketicinae</taxon>
        <taxon>Eumeta</taxon>
    </lineage>
</organism>
<proteinExistence type="predicted"/>
<comment type="caution">
    <text evidence="2">The sequence shown here is derived from an EMBL/GenBank/DDBJ whole genome shotgun (WGS) entry which is preliminary data.</text>
</comment>
<dbReference type="Proteomes" id="UP000299102">
    <property type="component" value="Unassembled WGS sequence"/>
</dbReference>
<dbReference type="AlphaFoldDB" id="A0A4C2AAT5"/>
<reference evidence="2 3" key="1">
    <citation type="journal article" date="2019" name="Commun. Biol.">
        <title>The bagworm genome reveals a unique fibroin gene that provides high tensile strength.</title>
        <authorList>
            <person name="Kono N."/>
            <person name="Nakamura H."/>
            <person name="Ohtoshi R."/>
            <person name="Tomita M."/>
            <person name="Numata K."/>
            <person name="Arakawa K."/>
        </authorList>
    </citation>
    <scope>NUCLEOTIDE SEQUENCE [LARGE SCALE GENOMIC DNA]</scope>
</reference>
<dbReference type="EMBL" id="BGZK01002905">
    <property type="protein sequence ID" value="GBP97248.1"/>
    <property type="molecule type" value="Genomic_DNA"/>
</dbReference>
<keyword evidence="3" id="KW-1185">Reference proteome</keyword>
<evidence type="ECO:0000313" key="3">
    <source>
        <dbReference type="Proteomes" id="UP000299102"/>
    </source>
</evidence>
<evidence type="ECO:0000313" key="2">
    <source>
        <dbReference type="EMBL" id="GBP97248.1"/>
    </source>
</evidence>
<name>A0A4C2AAT5_EUMVA</name>
<accession>A0A4C2AAT5</accession>
<feature type="region of interest" description="Disordered" evidence="1">
    <location>
        <begin position="19"/>
        <end position="59"/>
    </location>
</feature>
<sequence>MHIPPPRVIGGRRPRCARTRRHTFGRTSTTSPAEGCATPSPASAPDCGAPAASLDKRTESDELRTSLRLLTIYIVENAMTTIGTDGLTRLLGHEAYGFQFDSSENLLTSRSGAKPCECRGSIAMRSSSESTTAKCLTLETSSSQEPVRGYIHSCQMCPVTRTSSVQSYDQAHCHRVGCDGN</sequence>
<gene>
    <name evidence="2" type="ORF">EVAR_100521_1</name>
</gene>